<comment type="caution">
    <text evidence="6">The sequence shown here is derived from an EMBL/GenBank/DDBJ whole genome shotgun (WGS) entry which is preliminary data.</text>
</comment>
<evidence type="ECO:0000256" key="1">
    <source>
        <dbReference type="ARBA" id="ARBA00004776"/>
    </source>
</evidence>
<feature type="domain" description="Glycosyltransferase 2-like" evidence="5">
    <location>
        <begin position="4"/>
        <end position="176"/>
    </location>
</feature>
<dbReference type="SUPFAM" id="SSF53448">
    <property type="entry name" value="Nucleotide-diphospho-sugar transferases"/>
    <property type="match status" value="1"/>
</dbReference>
<proteinExistence type="inferred from homology"/>
<dbReference type="RefSeq" id="WP_131931203.1">
    <property type="nucleotide sequence ID" value="NZ_SMDF01000001.1"/>
</dbReference>
<name>A0A4R4BKQ4_BACTU</name>
<keyword evidence="4 6" id="KW-0808">Transferase</keyword>
<accession>A0A4R4BKQ4</accession>
<gene>
    <name evidence="6" type="ORF">EC910_101504</name>
</gene>
<keyword evidence="3" id="KW-0328">Glycosyltransferase</keyword>
<evidence type="ECO:0000259" key="5">
    <source>
        <dbReference type="Pfam" id="PF00535"/>
    </source>
</evidence>
<evidence type="ECO:0000256" key="4">
    <source>
        <dbReference type="ARBA" id="ARBA00022679"/>
    </source>
</evidence>
<dbReference type="Proteomes" id="UP000295285">
    <property type="component" value="Unassembled WGS sequence"/>
</dbReference>
<dbReference type="PANTHER" id="PTHR43179">
    <property type="entry name" value="RHAMNOSYLTRANSFERASE WBBL"/>
    <property type="match status" value="1"/>
</dbReference>
<sequence>MIDVIIPVYNGYEETRECIESLLKSNNLVEHHFIFINDKSPNEHIFELLNSIDDRRVTILNNENNLGFVKTVNRGMKLSENDVILLNSDTVVTENWIDKMYNAAYSNEKVGTVTALTNNGTIASVPYFNQDNKLPEGYTIEEFANLVERVSERVYPTLPTAVGHAMYIKRSIINEVGFFDDDSFGMGYGEEEDFSCRVIKSGYKNVLADDTFIFHYGSTSFKGEKANLIAQNKKKLYKKHWIHPFNVKRFLLFDKNVKNICSKIQDEMNN</sequence>
<evidence type="ECO:0000313" key="6">
    <source>
        <dbReference type="EMBL" id="TCW59873.1"/>
    </source>
</evidence>
<comment type="pathway">
    <text evidence="1">Cell wall biogenesis; cell wall polysaccharide biosynthesis.</text>
</comment>
<dbReference type="Pfam" id="PF00535">
    <property type="entry name" value="Glycos_transf_2"/>
    <property type="match status" value="1"/>
</dbReference>
<dbReference type="InterPro" id="IPR029044">
    <property type="entry name" value="Nucleotide-diphossugar_trans"/>
</dbReference>
<dbReference type="AlphaFoldDB" id="A0A4R4BKQ4"/>
<reference evidence="6 7" key="1">
    <citation type="submission" date="2019-03" db="EMBL/GenBank/DDBJ databases">
        <title>Above-ground endophytic microbial communities from plants in different locations in the United States.</title>
        <authorList>
            <person name="Frank C."/>
        </authorList>
    </citation>
    <scope>NUCLEOTIDE SEQUENCE [LARGE SCALE GENOMIC DNA]</scope>
    <source>
        <strain evidence="6 7">LP_2_YM</strain>
    </source>
</reference>
<dbReference type="Gene3D" id="3.90.550.10">
    <property type="entry name" value="Spore Coat Polysaccharide Biosynthesis Protein SpsA, Chain A"/>
    <property type="match status" value="1"/>
</dbReference>
<protein>
    <submittedName>
        <fullName evidence="6">GT2 family glycosyltransferase</fullName>
    </submittedName>
</protein>
<organism evidence="6 7">
    <name type="scientific">Bacillus thuringiensis</name>
    <dbReference type="NCBI Taxonomy" id="1428"/>
    <lineage>
        <taxon>Bacteria</taxon>
        <taxon>Bacillati</taxon>
        <taxon>Bacillota</taxon>
        <taxon>Bacilli</taxon>
        <taxon>Bacillales</taxon>
        <taxon>Bacillaceae</taxon>
        <taxon>Bacillus</taxon>
        <taxon>Bacillus cereus group</taxon>
    </lineage>
</organism>
<dbReference type="PANTHER" id="PTHR43179:SF12">
    <property type="entry name" value="GALACTOFURANOSYLTRANSFERASE GLFT2"/>
    <property type="match status" value="1"/>
</dbReference>
<evidence type="ECO:0000256" key="2">
    <source>
        <dbReference type="ARBA" id="ARBA00006739"/>
    </source>
</evidence>
<dbReference type="GO" id="GO:0016757">
    <property type="term" value="F:glycosyltransferase activity"/>
    <property type="evidence" value="ECO:0007669"/>
    <property type="project" value="UniProtKB-KW"/>
</dbReference>
<dbReference type="EMBL" id="SMDG01000001">
    <property type="protein sequence ID" value="TCW59873.1"/>
    <property type="molecule type" value="Genomic_DNA"/>
</dbReference>
<comment type="similarity">
    <text evidence="2">Belongs to the glycosyltransferase 2 family.</text>
</comment>
<evidence type="ECO:0000256" key="3">
    <source>
        <dbReference type="ARBA" id="ARBA00022676"/>
    </source>
</evidence>
<dbReference type="InterPro" id="IPR001173">
    <property type="entry name" value="Glyco_trans_2-like"/>
</dbReference>
<evidence type="ECO:0000313" key="7">
    <source>
        <dbReference type="Proteomes" id="UP000295285"/>
    </source>
</evidence>